<evidence type="ECO:0000256" key="1">
    <source>
        <dbReference type="SAM" id="MobiDB-lite"/>
    </source>
</evidence>
<name>A0A420M872_FUSOX</name>
<feature type="compositionally biased region" description="Acidic residues" evidence="1">
    <location>
        <begin position="1"/>
        <end position="39"/>
    </location>
</feature>
<proteinExistence type="predicted"/>
<dbReference type="VEuPathDB" id="FungiDB:FOZG_18290"/>
<dbReference type="VEuPathDB" id="FungiDB:FOC1_g10000712"/>
<feature type="region of interest" description="Disordered" evidence="1">
    <location>
        <begin position="1"/>
        <end position="52"/>
    </location>
</feature>
<reference evidence="2 3" key="1">
    <citation type="journal article" date="2018" name="Sci. Rep.">
        <title>Characterisation of pathogen-specific regions and novel effector candidates in Fusarium oxysporum f. sp. cepae.</title>
        <authorList>
            <person name="Armitage A.D."/>
            <person name="Taylor A."/>
            <person name="Sobczyk M.K."/>
            <person name="Baxter L."/>
            <person name="Greenfield B.P."/>
            <person name="Bates H.J."/>
            <person name="Wilson F."/>
            <person name="Jackson A.C."/>
            <person name="Ott S."/>
            <person name="Harrison R.J."/>
            <person name="Clarkson J.P."/>
        </authorList>
    </citation>
    <scope>NUCLEOTIDE SEQUENCE [LARGE SCALE GENOMIC DNA]</scope>
    <source>
        <strain evidence="2 3">Fo_A13</strain>
    </source>
</reference>
<sequence length="547" mass="62252">MTEDHDDIESVSESGESENEDEDYGSDDDDYEEEEEGQDGADITANSSEENPDLTEVLERLFGLIMAFSTEEVMDGRQASTLLVYFSGILGFTADSTGFLPARSYTSNLATLIYTQRLLFLEYALPARAYLFFSITQRPRKGEVARLQDVRQKYTVLGSPPPFEELFSLLAFGKAITGSETPSFLLRWNDDGQSVSHGDLLTISMGSFRQLPQALLEEAGRLCAELMYDWKPSLDLTSIKDDLTNTTHGFSFVTHPRNGLAEAYLKLSFKACTSLSNPLLRKGRWDQKAVLAFWKKEEALRAALAGLMMMAGGGQPRVPDLLHILLRNCGKAERGLYVYNGSMIYLTQSHKAKRSTNREFVVAHFLPIQVGHLICKYLVYIRPLVDMLAQEHYPHISECSWYIFRRKFAPDSPPRATERLTSSIKRFRGKAWDQSVTLRLLWQLCIGIAEKYVREVSRPFNRFDDRTDAANRGAEFAWQSGNRPLQRARTYELDGTFPTNLQPQLLELYEWVSTCWHEFLHVPSKLAPRHHLVYRALALNNYMNSAP</sequence>
<comment type="caution">
    <text evidence="2">The sequence shown here is derived from an EMBL/GenBank/DDBJ whole genome shotgun (WGS) entry which is preliminary data.</text>
</comment>
<dbReference type="VEuPathDB" id="FungiDB:FOXG_06531"/>
<protein>
    <submittedName>
        <fullName evidence="2">Uncharacterized protein</fullName>
    </submittedName>
</protein>
<gene>
    <name evidence="2" type="ORF">BFJ69_g17480</name>
</gene>
<evidence type="ECO:0000313" key="3">
    <source>
        <dbReference type="Proteomes" id="UP000285084"/>
    </source>
</evidence>
<accession>A0A420M872</accession>
<dbReference type="Proteomes" id="UP000285084">
    <property type="component" value="Unassembled WGS sequence"/>
</dbReference>
<dbReference type="AlphaFoldDB" id="A0A420M872"/>
<organism evidence="2 3">
    <name type="scientific">Fusarium oxysporum</name>
    <name type="common">Fusarium vascular wilt</name>
    <dbReference type="NCBI Taxonomy" id="5507"/>
    <lineage>
        <taxon>Eukaryota</taxon>
        <taxon>Fungi</taxon>
        <taxon>Dikarya</taxon>
        <taxon>Ascomycota</taxon>
        <taxon>Pezizomycotina</taxon>
        <taxon>Sordariomycetes</taxon>
        <taxon>Hypocreomycetidae</taxon>
        <taxon>Hypocreales</taxon>
        <taxon>Nectriaceae</taxon>
        <taxon>Fusarium</taxon>
        <taxon>Fusarium oxysporum species complex</taxon>
    </lineage>
</organism>
<dbReference type="VEuPathDB" id="FungiDB:HZS61_008065"/>
<dbReference type="VEuPathDB" id="FungiDB:FOC4_g10000086"/>
<evidence type="ECO:0000313" key="2">
    <source>
        <dbReference type="EMBL" id="RKK57439.1"/>
    </source>
</evidence>
<dbReference type="VEuPathDB" id="FungiDB:FOMG_19089"/>
<dbReference type="EMBL" id="MRCX01000834">
    <property type="protein sequence ID" value="RKK57439.1"/>
    <property type="molecule type" value="Genomic_DNA"/>
</dbReference>
<dbReference type="VEuPathDB" id="FungiDB:FOIG_16932"/>